<dbReference type="RefSeq" id="WP_021689648.1">
    <property type="nucleotide sequence ID" value="NZ_BASZ01000004.1"/>
</dbReference>
<sequence>MQPPFPISAPAGYAPAFALGYADETGTLALVTGATPLPVRMTDTDEPGAAAPPLEGSTTGAFLEGPFQPRPDTPVILALWGTWEGTVQLERTATGGAPRLPTTMAGEPWGTFTANACEPVWVENEPTAELYLAITVTSGTLHYRIAQ</sequence>
<dbReference type="AlphaFoldDB" id="U2Y6E6"/>
<protein>
    <submittedName>
        <fullName evidence="1">Uncharacterized protein</fullName>
    </submittedName>
</protein>
<gene>
    <name evidence="1" type="ORF">NT2_04_01520</name>
</gene>
<dbReference type="KEGG" id="ntd:EGO55_09525"/>
<name>U2Y6E6_9SPHN</name>
<comment type="caution">
    <text evidence="1">The sequence shown here is derived from an EMBL/GenBank/DDBJ whole genome shotgun (WGS) entry which is preliminary data.</text>
</comment>
<dbReference type="OrthoDB" id="7565359at2"/>
<dbReference type="EMBL" id="BASZ01000004">
    <property type="protein sequence ID" value="GAD48741.1"/>
    <property type="molecule type" value="Genomic_DNA"/>
</dbReference>
<accession>U2Y6E6</accession>
<dbReference type="Proteomes" id="UP000016568">
    <property type="component" value="Unassembled WGS sequence"/>
</dbReference>
<organism evidence="1 2">
    <name type="scientific">Caenibius tardaugens NBRC 16725</name>
    <dbReference type="NCBI Taxonomy" id="1219035"/>
    <lineage>
        <taxon>Bacteria</taxon>
        <taxon>Pseudomonadati</taxon>
        <taxon>Pseudomonadota</taxon>
        <taxon>Alphaproteobacteria</taxon>
        <taxon>Sphingomonadales</taxon>
        <taxon>Erythrobacteraceae</taxon>
        <taxon>Caenibius</taxon>
    </lineage>
</organism>
<reference evidence="1 2" key="1">
    <citation type="submission" date="2013-09" db="EMBL/GenBank/DDBJ databases">
        <title>Whole genome shotgun sequence of Novosphingobium tardaugens NBRC 16725.</title>
        <authorList>
            <person name="Isaki S."/>
            <person name="Hosoyama A."/>
            <person name="Tsuchikane K."/>
            <person name="Katsumata H."/>
            <person name="Ando Y."/>
            <person name="Yamazaki S."/>
            <person name="Fujita N."/>
        </authorList>
    </citation>
    <scope>NUCLEOTIDE SEQUENCE [LARGE SCALE GENOMIC DNA]</scope>
    <source>
        <strain evidence="1 2">NBRC 16725</strain>
    </source>
</reference>
<evidence type="ECO:0000313" key="1">
    <source>
        <dbReference type="EMBL" id="GAD48741.1"/>
    </source>
</evidence>
<evidence type="ECO:0000313" key="2">
    <source>
        <dbReference type="Proteomes" id="UP000016568"/>
    </source>
</evidence>
<keyword evidence="2" id="KW-1185">Reference proteome</keyword>
<proteinExistence type="predicted"/>